<comment type="cofactor">
    <cofactor evidence="1">
        <name>[4Fe-4S] cluster</name>
        <dbReference type="ChEBI" id="CHEBI:49883"/>
    </cofactor>
    <text evidence="1">Binds 1 [4Fe-4S] cluster.</text>
</comment>
<evidence type="ECO:0000313" key="3">
    <source>
        <dbReference type="Proteomes" id="UP000280834"/>
    </source>
</evidence>
<dbReference type="STRING" id="42155.A0A0R3Q9Q5"/>
<evidence type="ECO:0000313" key="4">
    <source>
        <dbReference type="WBParaSite" id="BTMF_0000306601-mRNA-1"/>
    </source>
</evidence>
<dbReference type="GO" id="GO:0051539">
    <property type="term" value="F:4 iron, 4 sulfur cluster binding"/>
    <property type="evidence" value="ECO:0007669"/>
    <property type="project" value="UniProtKB-UniRule"/>
</dbReference>
<dbReference type="InterPro" id="IPR040156">
    <property type="entry name" value="ETF-QO"/>
</dbReference>
<keyword evidence="1" id="KW-0830">Ubiquinone</keyword>
<dbReference type="GO" id="GO:0004174">
    <property type="term" value="F:electron-transferring-flavoprotein dehydrogenase activity"/>
    <property type="evidence" value="ECO:0007669"/>
    <property type="project" value="UniProtKB-UniRule"/>
</dbReference>
<protein>
    <recommendedName>
        <fullName evidence="1">Electron transfer flavoprotein-ubiquinone oxidoreductase</fullName>
        <shortName evidence="1">ETF-QO</shortName>
        <ecNumber evidence="1">1.5.5.1</ecNumber>
    </recommendedName>
</protein>
<dbReference type="PANTHER" id="PTHR10617">
    <property type="entry name" value="ELECTRON TRANSFER FLAVOPROTEIN-UBIQUINONE OXIDOREDUCTASE"/>
    <property type="match status" value="1"/>
</dbReference>
<evidence type="ECO:0000313" key="2">
    <source>
        <dbReference type="EMBL" id="VDO12447.1"/>
    </source>
</evidence>
<keyword evidence="3" id="KW-1185">Reference proteome</keyword>
<name>A0A0R3Q9Q5_9BILA</name>
<dbReference type="EMBL" id="UZAG01001949">
    <property type="protein sequence ID" value="VDO12447.1"/>
    <property type="molecule type" value="Genomic_DNA"/>
</dbReference>
<gene>
    <name evidence="2" type="ORF">BTMF_LOCUS2385</name>
</gene>
<organism evidence="4">
    <name type="scientific">Brugia timori</name>
    <dbReference type="NCBI Taxonomy" id="42155"/>
    <lineage>
        <taxon>Eukaryota</taxon>
        <taxon>Metazoa</taxon>
        <taxon>Ecdysozoa</taxon>
        <taxon>Nematoda</taxon>
        <taxon>Chromadorea</taxon>
        <taxon>Rhabditida</taxon>
        <taxon>Spirurina</taxon>
        <taxon>Spiruromorpha</taxon>
        <taxon>Filarioidea</taxon>
        <taxon>Onchocercidae</taxon>
        <taxon>Brugia</taxon>
    </lineage>
</organism>
<dbReference type="SUPFAM" id="SSF51905">
    <property type="entry name" value="FAD/NAD(P)-binding domain"/>
    <property type="match status" value="1"/>
</dbReference>
<dbReference type="GO" id="GO:0046872">
    <property type="term" value="F:metal ion binding"/>
    <property type="evidence" value="ECO:0007669"/>
    <property type="project" value="UniProtKB-KW"/>
</dbReference>
<keyword evidence="1" id="KW-0274">FAD</keyword>
<reference evidence="2 3" key="2">
    <citation type="submission" date="2018-11" db="EMBL/GenBank/DDBJ databases">
        <authorList>
            <consortium name="Pathogen Informatics"/>
        </authorList>
    </citation>
    <scope>NUCLEOTIDE SEQUENCE [LARGE SCALE GENOMIC DNA]</scope>
</reference>
<dbReference type="EC" id="1.5.5.1" evidence="1"/>
<reference evidence="4" key="1">
    <citation type="submission" date="2017-02" db="UniProtKB">
        <authorList>
            <consortium name="WormBaseParasite"/>
        </authorList>
    </citation>
    <scope>IDENTIFICATION</scope>
</reference>
<comment type="catalytic activity">
    <reaction evidence="1">
        <text>a ubiquinone + reduced [electron-transfer flavoprotein] = a ubiquinol + oxidized [electron-transfer flavoprotein] + H(+)</text>
        <dbReference type="Rhea" id="RHEA:24052"/>
        <dbReference type="Rhea" id="RHEA-COMP:9565"/>
        <dbReference type="Rhea" id="RHEA-COMP:9566"/>
        <dbReference type="Rhea" id="RHEA-COMP:10685"/>
        <dbReference type="Rhea" id="RHEA-COMP:10686"/>
        <dbReference type="ChEBI" id="CHEBI:15378"/>
        <dbReference type="ChEBI" id="CHEBI:16389"/>
        <dbReference type="ChEBI" id="CHEBI:17976"/>
        <dbReference type="ChEBI" id="CHEBI:57692"/>
        <dbReference type="ChEBI" id="CHEBI:58307"/>
        <dbReference type="EC" id="1.5.5.1"/>
    </reaction>
</comment>
<proteinExistence type="predicted"/>
<keyword evidence="1" id="KW-0285">Flavoprotein</keyword>
<evidence type="ECO:0000256" key="1">
    <source>
        <dbReference type="RuleBase" id="RU366068"/>
    </source>
</evidence>
<keyword evidence="1" id="KW-0813">Transport</keyword>
<keyword evidence="1" id="KW-0411">Iron-sulfur</keyword>
<sequence length="141" mass="15857">MHLTLRCAFQAGKSLRHVVNGQWVTSHYLKCPREKDVRWARIDMKREVESYDIVIVGAGPAGLSSAIRFKQLSKEKNIVFEYSIPDIRVCVVEKGAEVGAHTLSGAVIDIRALNELFPNWKEMGAPVYQKVTSQSMAILTR</sequence>
<keyword evidence="1" id="KW-0408">Iron</keyword>
<dbReference type="AlphaFoldDB" id="A0A0R3Q9Q5"/>
<keyword evidence="1" id="KW-0249">Electron transport</keyword>
<keyword evidence="1" id="KW-0560">Oxidoreductase</keyword>
<dbReference type="InterPro" id="IPR036188">
    <property type="entry name" value="FAD/NAD-bd_sf"/>
</dbReference>
<dbReference type="Proteomes" id="UP000280834">
    <property type="component" value="Unassembled WGS sequence"/>
</dbReference>
<dbReference type="WBParaSite" id="BTMF_0000306601-mRNA-1">
    <property type="protein sequence ID" value="BTMF_0000306601-mRNA-1"/>
    <property type="gene ID" value="BTMF_0000306601"/>
</dbReference>
<dbReference type="PANTHER" id="PTHR10617:SF107">
    <property type="entry name" value="ELECTRON TRANSFER FLAVOPROTEIN-UBIQUINONE OXIDOREDUCTASE, MITOCHONDRIAL"/>
    <property type="match status" value="1"/>
</dbReference>
<comment type="cofactor">
    <cofactor evidence="1">
        <name>FAD</name>
        <dbReference type="ChEBI" id="CHEBI:57692"/>
    </cofactor>
</comment>
<dbReference type="Gene3D" id="3.50.50.60">
    <property type="entry name" value="FAD/NAD(P)-binding domain"/>
    <property type="match status" value="1"/>
</dbReference>
<comment type="function">
    <text evidence="1">Accepts electrons from ETF and reduces ubiquinone.</text>
</comment>
<accession>A0A0R3Q9Q5</accession>
<keyword evidence="1" id="KW-0479">Metal-binding</keyword>
<dbReference type="GO" id="GO:0005743">
    <property type="term" value="C:mitochondrial inner membrane"/>
    <property type="evidence" value="ECO:0007669"/>
    <property type="project" value="TreeGrafter"/>
</dbReference>